<dbReference type="InParanoid" id="L0AAS4"/>
<name>L0AAS4_CALLD</name>
<dbReference type="HOGENOM" id="CLU_2678651_0_0_2"/>
<dbReference type="AlphaFoldDB" id="L0AAS4"/>
<protein>
    <submittedName>
        <fullName evidence="1">Uncharacterized protein</fullName>
    </submittedName>
</protein>
<dbReference type="STRING" id="1056495.Calag_0455"/>
<dbReference type="KEGG" id="clg:Calag_0455"/>
<evidence type="ECO:0000313" key="1">
    <source>
        <dbReference type="EMBL" id="AFZ70222.1"/>
    </source>
</evidence>
<sequence>MTMKARITKRGSLAFIETEAGQKAVVPWDNICNIIRRFELIPEIVGNEKLDCVNNFNKEGEVDIDVESEGNDEEED</sequence>
<organism evidence="1 2">
    <name type="scientific">Caldisphaera lagunensis (strain DSM 15908 / JCM 11604 / ANMR 0165 / IC-154)</name>
    <dbReference type="NCBI Taxonomy" id="1056495"/>
    <lineage>
        <taxon>Archaea</taxon>
        <taxon>Thermoproteota</taxon>
        <taxon>Thermoprotei</taxon>
        <taxon>Acidilobales</taxon>
        <taxon>Caldisphaeraceae</taxon>
        <taxon>Caldisphaera</taxon>
    </lineage>
</organism>
<dbReference type="EMBL" id="CP003378">
    <property type="protein sequence ID" value="AFZ70222.1"/>
    <property type="molecule type" value="Genomic_DNA"/>
</dbReference>
<dbReference type="eggNOG" id="arCOG11615">
    <property type="taxonomic scope" value="Archaea"/>
</dbReference>
<evidence type="ECO:0000313" key="2">
    <source>
        <dbReference type="Proteomes" id="UP000010469"/>
    </source>
</evidence>
<accession>L0AAS4</accession>
<dbReference type="Proteomes" id="UP000010469">
    <property type="component" value="Chromosome"/>
</dbReference>
<keyword evidence="2" id="KW-1185">Reference proteome</keyword>
<dbReference type="OrthoDB" id="45913at2157"/>
<reference evidence="2" key="1">
    <citation type="submission" date="2012-03" db="EMBL/GenBank/DDBJ databases">
        <title>Complete genome of Caldisphaera lagunensis DSM 15908.</title>
        <authorList>
            <person name="Lucas S."/>
            <person name="Copeland A."/>
            <person name="Lapidus A."/>
            <person name="Glavina del Rio T."/>
            <person name="Dalin E."/>
            <person name="Tice H."/>
            <person name="Bruce D."/>
            <person name="Goodwin L."/>
            <person name="Pitluck S."/>
            <person name="Peters L."/>
            <person name="Mikhailova N."/>
            <person name="Teshima H."/>
            <person name="Kyrpides N."/>
            <person name="Mavromatis K."/>
            <person name="Ivanova N."/>
            <person name="Brettin T."/>
            <person name="Detter J.C."/>
            <person name="Han C."/>
            <person name="Larimer F."/>
            <person name="Land M."/>
            <person name="Hauser L."/>
            <person name="Markowitz V."/>
            <person name="Cheng J.-F."/>
            <person name="Hugenholtz P."/>
            <person name="Woyke T."/>
            <person name="Wu D."/>
            <person name="Spring S."/>
            <person name="Schroeder M."/>
            <person name="Brambilla E."/>
            <person name="Klenk H.-P."/>
            <person name="Eisen J.A."/>
        </authorList>
    </citation>
    <scope>NUCLEOTIDE SEQUENCE [LARGE SCALE GENOMIC DNA]</scope>
    <source>
        <strain evidence="2">DSM 15908 / JCM 11604 / IC-154</strain>
    </source>
</reference>
<gene>
    <name evidence="1" type="ordered locus">Calag_0455</name>
</gene>
<proteinExistence type="predicted"/>